<protein>
    <submittedName>
        <fullName evidence="2">Uncharacterized protein</fullName>
    </submittedName>
</protein>
<dbReference type="EMBL" id="BMQA01000111">
    <property type="protein sequence ID" value="GGJ69307.1"/>
    <property type="molecule type" value="Genomic_DNA"/>
</dbReference>
<accession>A0A917UN70</accession>
<organism evidence="2 3">
    <name type="scientific">Streptomyces brasiliensis</name>
    <dbReference type="NCBI Taxonomy" id="1954"/>
    <lineage>
        <taxon>Bacteria</taxon>
        <taxon>Bacillati</taxon>
        <taxon>Actinomycetota</taxon>
        <taxon>Actinomycetes</taxon>
        <taxon>Kitasatosporales</taxon>
        <taxon>Streptomycetaceae</taxon>
        <taxon>Streptomyces</taxon>
    </lineage>
</organism>
<proteinExistence type="predicted"/>
<evidence type="ECO:0000313" key="3">
    <source>
        <dbReference type="Proteomes" id="UP000657574"/>
    </source>
</evidence>
<dbReference type="Proteomes" id="UP000657574">
    <property type="component" value="Unassembled WGS sequence"/>
</dbReference>
<evidence type="ECO:0000256" key="1">
    <source>
        <dbReference type="SAM" id="MobiDB-lite"/>
    </source>
</evidence>
<feature type="compositionally biased region" description="Low complexity" evidence="1">
    <location>
        <begin position="103"/>
        <end position="125"/>
    </location>
</feature>
<evidence type="ECO:0000313" key="2">
    <source>
        <dbReference type="EMBL" id="GGJ69307.1"/>
    </source>
</evidence>
<name>A0A917UN70_9ACTN</name>
<comment type="caution">
    <text evidence="2">The sequence shown here is derived from an EMBL/GenBank/DDBJ whole genome shotgun (WGS) entry which is preliminary data.</text>
</comment>
<feature type="region of interest" description="Disordered" evidence="1">
    <location>
        <begin position="92"/>
        <end position="154"/>
    </location>
</feature>
<reference evidence="2" key="2">
    <citation type="submission" date="2020-09" db="EMBL/GenBank/DDBJ databases">
        <authorList>
            <person name="Sun Q."/>
            <person name="Ohkuma M."/>
        </authorList>
    </citation>
    <scope>NUCLEOTIDE SEQUENCE</scope>
    <source>
        <strain evidence="2">JCM 3086</strain>
    </source>
</reference>
<gene>
    <name evidence="2" type="ORF">GCM10010121_095050</name>
</gene>
<dbReference type="AlphaFoldDB" id="A0A917UN70"/>
<reference evidence="2" key="1">
    <citation type="journal article" date="2014" name="Int. J. Syst. Evol. Microbiol.">
        <title>Complete genome sequence of Corynebacterium casei LMG S-19264T (=DSM 44701T), isolated from a smear-ripened cheese.</title>
        <authorList>
            <consortium name="US DOE Joint Genome Institute (JGI-PGF)"/>
            <person name="Walter F."/>
            <person name="Albersmeier A."/>
            <person name="Kalinowski J."/>
            <person name="Ruckert C."/>
        </authorList>
    </citation>
    <scope>NUCLEOTIDE SEQUENCE</scope>
    <source>
        <strain evidence="2">JCM 3086</strain>
    </source>
</reference>
<keyword evidence="3" id="KW-1185">Reference proteome</keyword>
<sequence length="154" mass="15222">MSENARASSVSSAAAEKLLHPVDTVATTVSHVPGATTVKDAFDTVLDTVGIVSPRSRRIAAYAGVGLLGAAGAVEWPVAAAGAAVVWLTQSRPTRAGEGGAAKAGVRTAAGTTRRSASRSSPKGRATAKPRAAKKAAAAKTTKTKATKTSSAGG</sequence>
<dbReference type="RefSeq" id="WP_189317502.1">
    <property type="nucleotide sequence ID" value="NZ_BMQA01000111.1"/>
</dbReference>